<evidence type="ECO:0000256" key="2">
    <source>
        <dbReference type="RuleBase" id="RU362039"/>
    </source>
</evidence>
<dbReference type="PANTHER" id="PTHR43165">
    <property type="entry name" value="METALLOPHOSPHOESTERASE"/>
    <property type="match status" value="1"/>
</dbReference>
<protein>
    <recommendedName>
        <fullName evidence="2">Phosphoesterase</fullName>
        <ecNumber evidence="2">3.1.4.-</ecNumber>
    </recommendedName>
</protein>
<dbReference type="InterPro" id="IPR053193">
    <property type="entry name" value="MetalloPDE_YfcE-like"/>
</dbReference>
<dbReference type="InterPro" id="IPR029052">
    <property type="entry name" value="Metallo-depent_PP-like"/>
</dbReference>
<evidence type="ECO:0000259" key="3">
    <source>
        <dbReference type="Pfam" id="PF12850"/>
    </source>
</evidence>
<sequence length="180" mass="19373">MKTPVLQVISDTHGNIPALAAALSWGKKHRVDRLAFLGDGIGDVPLAAEQTGFNIPWTMVRGNGDFDAAVPYAETVEFAGHTFFLSHGHLSGVSNGMEILTAVAKSAGADAALFGHTHIPYWEEIEGILVLNPGSVGNPRSILGASFATIECPKNEWFKIRYWEIRSGGIKGKTIKEFAL</sequence>
<name>A0A7T7XQ18_9SPIR</name>
<accession>A0A7T7XQ18</accession>
<dbReference type="RefSeq" id="WP_215627714.1">
    <property type="nucleotide sequence ID" value="NZ_CP067089.2"/>
</dbReference>
<keyword evidence="5" id="KW-1185">Reference proteome</keyword>
<gene>
    <name evidence="4" type="ORF">JFL75_05685</name>
</gene>
<keyword evidence="2" id="KW-0479">Metal-binding</keyword>
<dbReference type="GO" id="GO:0046872">
    <property type="term" value="F:metal ion binding"/>
    <property type="evidence" value="ECO:0007669"/>
    <property type="project" value="UniProtKB-KW"/>
</dbReference>
<dbReference type="EMBL" id="CP067089">
    <property type="protein sequence ID" value="QQO10410.1"/>
    <property type="molecule type" value="Genomic_DNA"/>
</dbReference>
<dbReference type="GO" id="GO:0016787">
    <property type="term" value="F:hydrolase activity"/>
    <property type="evidence" value="ECO:0007669"/>
    <property type="project" value="UniProtKB-UniRule"/>
</dbReference>
<dbReference type="Gene3D" id="3.60.21.10">
    <property type="match status" value="1"/>
</dbReference>
<dbReference type="EC" id="3.1.4.-" evidence="2"/>
<reference evidence="4" key="1">
    <citation type="submission" date="2021-01" db="EMBL/GenBank/DDBJ databases">
        <title>Description of Breznakiella homolactica.</title>
        <authorList>
            <person name="Song Y."/>
            <person name="Brune A."/>
        </authorList>
    </citation>
    <scope>NUCLEOTIDE SEQUENCE</scope>
    <source>
        <strain evidence="4">RmG30</strain>
    </source>
</reference>
<evidence type="ECO:0000313" key="5">
    <source>
        <dbReference type="Proteomes" id="UP000595917"/>
    </source>
</evidence>
<dbReference type="Proteomes" id="UP000595917">
    <property type="component" value="Chromosome"/>
</dbReference>
<dbReference type="NCBIfam" id="TIGR00040">
    <property type="entry name" value="yfcE"/>
    <property type="match status" value="1"/>
</dbReference>
<dbReference type="KEGG" id="bhc:JFL75_05685"/>
<dbReference type="InterPro" id="IPR024654">
    <property type="entry name" value="Calcineurin-like_PHP_lpxH"/>
</dbReference>
<organism evidence="4 5">
    <name type="scientific">Breznakiella homolactica</name>
    <dbReference type="NCBI Taxonomy" id="2798577"/>
    <lineage>
        <taxon>Bacteria</taxon>
        <taxon>Pseudomonadati</taxon>
        <taxon>Spirochaetota</taxon>
        <taxon>Spirochaetia</taxon>
        <taxon>Spirochaetales</taxon>
        <taxon>Breznakiellaceae</taxon>
        <taxon>Breznakiella</taxon>
    </lineage>
</organism>
<feature type="domain" description="Calcineurin-like phosphoesterase" evidence="3">
    <location>
        <begin position="7"/>
        <end position="152"/>
    </location>
</feature>
<dbReference type="AlphaFoldDB" id="A0A7T7XQ18"/>
<comment type="similarity">
    <text evidence="1 2">Belongs to the metallophosphoesterase superfamily. YfcE family.</text>
</comment>
<dbReference type="InterPro" id="IPR000979">
    <property type="entry name" value="Phosphodiesterase_MJ0936/Vps29"/>
</dbReference>
<comment type="cofactor">
    <cofactor evidence="2">
        <name>a divalent metal cation</name>
        <dbReference type="ChEBI" id="CHEBI:60240"/>
    </cofactor>
</comment>
<evidence type="ECO:0000256" key="1">
    <source>
        <dbReference type="ARBA" id="ARBA00008950"/>
    </source>
</evidence>
<proteinExistence type="inferred from homology"/>
<dbReference type="SUPFAM" id="SSF56300">
    <property type="entry name" value="Metallo-dependent phosphatases"/>
    <property type="match status" value="1"/>
</dbReference>
<dbReference type="PANTHER" id="PTHR43165:SF1">
    <property type="entry name" value="PHOSPHODIESTERASE MJ0936"/>
    <property type="match status" value="1"/>
</dbReference>
<dbReference type="Pfam" id="PF12850">
    <property type="entry name" value="Metallophos_2"/>
    <property type="match status" value="1"/>
</dbReference>
<evidence type="ECO:0000313" key="4">
    <source>
        <dbReference type="EMBL" id="QQO10410.1"/>
    </source>
</evidence>